<dbReference type="HOGENOM" id="CLU_131462_5_1_6"/>
<evidence type="ECO:0000256" key="10">
    <source>
        <dbReference type="ARBA" id="ARBA00023098"/>
    </source>
</evidence>
<name>I2B7L7_SHIBC</name>
<dbReference type="PATRIC" id="fig|630626.3.peg.1371"/>
<dbReference type="UniPathway" id="UPA00030"/>
<dbReference type="Proteomes" id="UP000001955">
    <property type="component" value="Chromosome"/>
</dbReference>
<evidence type="ECO:0000256" key="1">
    <source>
        <dbReference type="ARBA" id="ARBA00004651"/>
    </source>
</evidence>
<keyword evidence="10 12" id="KW-0443">Lipid metabolism</keyword>
<dbReference type="Gene3D" id="1.10.3730.20">
    <property type="match status" value="1"/>
</dbReference>
<dbReference type="PANTHER" id="PTHR30561:SF23">
    <property type="entry name" value="4-AMINO-4-DEOXY-L-ARABINOSE-PHOSPHOUNDECAPRENOL FLIPPASE SUBUNIT ARNE-RELATED"/>
    <property type="match status" value="1"/>
</dbReference>
<dbReference type="GO" id="GO:1901505">
    <property type="term" value="F:carbohydrate derivative transmembrane transporter activity"/>
    <property type="evidence" value="ECO:0007669"/>
    <property type="project" value="InterPro"/>
</dbReference>
<keyword evidence="15" id="KW-1185">Reference proteome</keyword>
<comment type="subunit">
    <text evidence="12">Heterodimer of ArnE and ArnF.</text>
</comment>
<sequence>MSGWLLLVGASVLSCLGQLCQKQAALSGYHRSRVVGWLALALLLLAGGMLLWLGVLQRLPVGVAYPLLSLNIVWVTLGARALWGEQVSRRHWLGIGLIVAGVILVGGSA</sequence>
<evidence type="ECO:0000256" key="11">
    <source>
        <dbReference type="ARBA" id="ARBA00023136"/>
    </source>
</evidence>
<dbReference type="AlphaFoldDB" id="I2B7L7"/>
<dbReference type="eggNOG" id="COG2076">
    <property type="taxonomic scope" value="Bacteria"/>
</dbReference>
<keyword evidence="7 12" id="KW-0812">Transmembrane</keyword>
<evidence type="ECO:0000256" key="6">
    <source>
        <dbReference type="ARBA" id="ARBA00022556"/>
    </source>
</evidence>
<gene>
    <name evidence="12" type="primary">arnE</name>
    <name evidence="14" type="ordered locus">EBL_c14190</name>
</gene>
<dbReference type="PANTHER" id="PTHR30561">
    <property type="entry name" value="SMR FAMILY PROTON-DEPENDENT DRUG EFFLUX TRANSPORTER SUGE"/>
    <property type="match status" value="1"/>
</dbReference>
<evidence type="ECO:0000259" key="13">
    <source>
        <dbReference type="Pfam" id="PF00892"/>
    </source>
</evidence>
<keyword evidence="2 12" id="KW-0813">Transport</keyword>
<comment type="pathway">
    <text evidence="12">Bacterial outer membrane biogenesis; lipopolysaccharide biosynthesis.</text>
</comment>
<dbReference type="InterPro" id="IPR022883">
    <property type="entry name" value="Flippase_ArnE"/>
</dbReference>
<evidence type="ECO:0000256" key="5">
    <source>
        <dbReference type="ARBA" id="ARBA00022519"/>
    </source>
</evidence>
<feature type="transmembrane region" description="Helical" evidence="12">
    <location>
        <begin position="34"/>
        <end position="56"/>
    </location>
</feature>
<accession>K6VXT4</accession>
<protein>
    <recommendedName>
        <fullName evidence="12">Probable 4-amino-4-deoxy-L-arabinose-phosphoundecaprenol flippase subunit ArnE</fullName>
        <shortName evidence="12">L-Ara4N-phosphoundecaprenol flippase subunit ArnE</shortName>
    </recommendedName>
    <alternativeName>
        <fullName evidence="12">Undecaprenyl phosphate-aminoarabinose flippase subunit ArnE</fullName>
    </alternativeName>
</protein>
<evidence type="ECO:0000256" key="7">
    <source>
        <dbReference type="ARBA" id="ARBA00022692"/>
    </source>
</evidence>
<dbReference type="NCBIfam" id="NF011625">
    <property type="entry name" value="PRK15051.1"/>
    <property type="match status" value="1"/>
</dbReference>
<evidence type="ECO:0000256" key="2">
    <source>
        <dbReference type="ARBA" id="ARBA00022448"/>
    </source>
</evidence>
<evidence type="ECO:0000256" key="8">
    <source>
        <dbReference type="ARBA" id="ARBA00022985"/>
    </source>
</evidence>
<dbReference type="InterPro" id="IPR000390">
    <property type="entry name" value="Small_drug/metabolite_transptr"/>
</dbReference>
<keyword evidence="3 12" id="KW-1003">Cell membrane</keyword>
<dbReference type="OrthoDB" id="6058674at2"/>
<evidence type="ECO:0000313" key="15">
    <source>
        <dbReference type="Proteomes" id="UP000001955"/>
    </source>
</evidence>
<accession>I2B7L7</accession>
<keyword evidence="8 12" id="KW-0448">Lipopolysaccharide biosynthesis</keyword>
<dbReference type="HAMAP" id="MF_01869">
    <property type="entry name" value="Flippase_ArnE"/>
    <property type="match status" value="1"/>
</dbReference>
<comment type="similarity">
    <text evidence="12">Belongs to the ArnE family.</text>
</comment>
<keyword evidence="9 12" id="KW-1133">Transmembrane helix</keyword>
<feature type="domain" description="EamA" evidence="13">
    <location>
        <begin position="2"/>
        <end position="105"/>
    </location>
</feature>
<dbReference type="STRING" id="630626.EBL_c14190"/>
<keyword evidence="5 12" id="KW-0997">Cell inner membrane</keyword>
<evidence type="ECO:0000256" key="12">
    <source>
        <dbReference type="HAMAP-Rule" id="MF_01869"/>
    </source>
</evidence>
<dbReference type="InterPro" id="IPR037185">
    <property type="entry name" value="EmrE-like"/>
</dbReference>
<comment type="function">
    <text evidence="12">Translocates 4-amino-4-deoxy-L-arabinose-phosphoundecaprenol (alpha-L-Ara4N-phosphoundecaprenol) from the cytoplasmic to the periplasmic side of the inner membrane.</text>
</comment>
<evidence type="ECO:0000256" key="3">
    <source>
        <dbReference type="ARBA" id="ARBA00022475"/>
    </source>
</evidence>
<dbReference type="FunFam" id="1.10.3730.20:FF:000002">
    <property type="entry name" value="Probable 4-amino-4-deoxy-L-arabinose-phosphoundecaprenol flippase subunit ArnE"/>
    <property type="match status" value="1"/>
</dbReference>
<dbReference type="RefSeq" id="WP_002439928.1">
    <property type="nucleotide sequence ID" value="NC_017910.1"/>
</dbReference>
<organism evidence="14 15">
    <name type="scientific">Shimwellia blattae (strain ATCC 29907 / DSM 4481 / JCM 1650 / NBRC 105725 / CDC 9005-74)</name>
    <name type="common">Escherichia blattae</name>
    <dbReference type="NCBI Taxonomy" id="630626"/>
    <lineage>
        <taxon>Bacteria</taxon>
        <taxon>Pseudomonadati</taxon>
        <taxon>Pseudomonadota</taxon>
        <taxon>Gammaproteobacteria</taxon>
        <taxon>Enterobacterales</taxon>
        <taxon>Enterobacteriaceae</taxon>
        <taxon>Shimwellia</taxon>
    </lineage>
</organism>
<dbReference type="InterPro" id="IPR000620">
    <property type="entry name" value="EamA_dom"/>
</dbReference>
<dbReference type="SUPFAM" id="SSF103481">
    <property type="entry name" value="Multidrug resistance efflux transporter EmrE"/>
    <property type="match status" value="1"/>
</dbReference>
<feature type="transmembrane region" description="Helical" evidence="12">
    <location>
        <begin position="89"/>
        <end position="107"/>
    </location>
</feature>
<dbReference type="GO" id="GO:0009245">
    <property type="term" value="P:lipid A biosynthetic process"/>
    <property type="evidence" value="ECO:0007669"/>
    <property type="project" value="UniProtKB-UniRule"/>
</dbReference>
<keyword evidence="4 12" id="KW-0444">Lipid biosynthesis</keyword>
<comment type="subcellular location">
    <subcellularLocation>
        <location evidence="12">Cell inner membrane</location>
        <topology evidence="12">Multi-pass membrane protein</topology>
    </subcellularLocation>
    <subcellularLocation>
        <location evidence="1">Cell membrane</location>
        <topology evidence="1">Multi-pass membrane protein</topology>
    </subcellularLocation>
</comment>
<dbReference type="GO" id="GO:0005886">
    <property type="term" value="C:plasma membrane"/>
    <property type="evidence" value="ECO:0007669"/>
    <property type="project" value="UniProtKB-SubCell"/>
</dbReference>
<dbReference type="Pfam" id="PF00892">
    <property type="entry name" value="EamA"/>
    <property type="match status" value="1"/>
</dbReference>
<evidence type="ECO:0000256" key="4">
    <source>
        <dbReference type="ARBA" id="ARBA00022516"/>
    </source>
</evidence>
<reference evidence="14 15" key="1">
    <citation type="journal article" date="2012" name="J. Bacteriol.">
        <title>Complete genome sequence of the B12-producing Shimwellia blattae strain DSM 4481, isolated from a cockroach.</title>
        <authorList>
            <person name="Brzuszkiewicz E."/>
            <person name="Waschkowitz T."/>
            <person name="Wiezer A."/>
            <person name="Daniel R."/>
        </authorList>
    </citation>
    <scope>NUCLEOTIDE SEQUENCE [LARGE SCALE GENOMIC DNA]</scope>
    <source>
        <strain evidence="15">ATCC 29907 / DSM 4481 / JCM 1650 / NBRC 105725 / CDC 9005-74</strain>
    </source>
</reference>
<evidence type="ECO:0000313" key="14">
    <source>
        <dbReference type="EMBL" id="AFJ46521.1"/>
    </source>
</evidence>
<dbReference type="EMBL" id="CP001560">
    <property type="protein sequence ID" value="AFJ46521.1"/>
    <property type="molecule type" value="Genomic_DNA"/>
</dbReference>
<keyword evidence="11 12" id="KW-0472">Membrane</keyword>
<dbReference type="GO" id="GO:0009103">
    <property type="term" value="P:lipopolysaccharide biosynthetic process"/>
    <property type="evidence" value="ECO:0007669"/>
    <property type="project" value="UniProtKB-UniRule"/>
</dbReference>
<feature type="transmembrane region" description="Helical" evidence="12">
    <location>
        <begin position="63"/>
        <end position="83"/>
    </location>
</feature>
<proteinExistence type="inferred from homology"/>
<dbReference type="KEGG" id="ebt:EBL_c14190"/>
<evidence type="ECO:0000256" key="9">
    <source>
        <dbReference type="ARBA" id="ARBA00022989"/>
    </source>
</evidence>
<keyword evidence="6 12" id="KW-0441">Lipid A biosynthesis</keyword>